<evidence type="ECO:0000256" key="2">
    <source>
        <dbReference type="ARBA" id="ARBA00011881"/>
    </source>
</evidence>
<dbReference type="OrthoDB" id="9803304at2"/>
<keyword evidence="6" id="KW-0520">NAD</keyword>
<evidence type="ECO:0000259" key="10">
    <source>
        <dbReference type="SMART" id="SM00846"/>
    </source>
</evidence>
<name>A0A5C6LUY1_9BACT</name>
<dbReference type="FunFam" id="3.30.360.10:FF:000002">
    <property type="entry name" value="Glyceraldehyde-3-phosphate dehydrogenase"/>
    <property type="match status" value="1"/>
</dbReference>
<feature type="binding site" evidence="6">
    <location>
        <position position="311"/>
    </location>
    <ligand>
        <name>NAD(+)</name>
        <dbReference type="ChEBI" id="CHEBI:57540"/>
    </ligand>
</feature>
<proteinExistence type="inferred from homology"/>
<protein>
    <recommendedName>
        <fullName evidence="9">Glyceraldehyde-3-phosphate dehydrogenase</fullName>
        <ecNumber evidence="9">1.2.1.-</ecNumber>
    </recommendedName>
</protein>
<evidence type="ECO:0000256" key="1">
    <source>
        <dbReference type="ARBA" id="ARBA00007406"/>
    </source>
</evidence>
<dbReference type="Proteomes" id="UP000318815">
    <property type="component" value="Unassembled WGS sequence"/>
</dbReference>
<evidence type="ECO:0000256" key="8">
    <source>
        <dbReference type="RuleBase" id="RU000397"/>
    </source>
</evidence>
<dbReference type="InterPro" id="IPR020830">
    <property type="entry name" value="GlycerAld_3-P_DH_AS"/>
</dbReference>
<keyword evidence="3 9" id="KW-0560">Oxidoreductase</keyword>
<dbReference type="Pfam" id="PF00044">
    <property type="entry name" value="Gp_dh_N"/>
    <property type="match status" value="1"/>
</dbReference>
<feature type="binding site" evidence="6">
    <location>
        <position position="32"/>
    </location>
    <ligand>
        <name>NAD(+)</name>
        <dbReference type="ChEBI" id="CHEBI:57540"/>
    </ligand>
</feature>
<evidence type="ECO:0000256" key="7">
    <source>
        <dbReference type="PIRSR" id="PIRSR000149-4"/>
    </source>
</evidence>
<dbReference type="SUPFAM" id="SSF51735">
    <property type="entry name" value="NAD(P)-binding Rossmann-fold domains"/>
    <property type="match status" value="1"/>
</dbReference>
<dbReference type="PANTHER" id="PTHR43148">
    <property type="entry name" value="GLYCERALDEHYDE-3-PHOSPHATE DEHYDROGENASE 2"/>
    <property type="match status" value="1"/>
</dbReference>
<comment type="similarity">
    <text evidence="1 8">Belongs to the glyceraldehyde-3-phosphate dehydrogenase family.</text>
</comment>
<comment type="caution">
    <text evidence="11">The sequence shown here is derived from an EMBL/GenBank/DDBJ whole genome shotgun (WGS) entry which is preliminary data.</text>
</comment>
<evidence type="ECO:0000256" key="4">
    <source>
        <dbReference type="PIRSR" id="PIRSR000149-1"/>
    </source>
</evidence>
<dbReference type="InterPro" id="IPR020829">
    <property type="entry name" value="GlycerAld_3-P_DH_cat"/>
</dbReference>
<dbReference type="SMART" id="SM00846">
    <property type="entry name" value="Gp_dh_N"/>
    <property type="match status" value="1"/>
</dbReference>
<comment type="subunit">
    <text evidence="2">Homotetramer.</text>
</comment>
<dbReference type="Pfam" id="PF02800">
    <property type="entry name" value="Gp_dh_C"/>
    <property type="match status" value="1"/>
</dbReference>
<accession>A0A5C6LUY1</accession>
<reference evidence="11 12" key="1">
    <citation type="submission" date="2019-08" db="EMBL/GenBank/DDBJ databases">
        <title>Whole genome sequencing of chitin degrading bacteria Chitinophaga pinensis YS16.</title>
        <authorList>
            <person name="Singh R.P."/>
            <person name="Manchanda G."/>
            <person name="Maurya I.K."/>
            <person name="Joshi N.K."/>
            <person name="Srivastava A.K."/>
        </authorList>
    </citation>
    <scope>NUCLEOTIDE SEQUENCE [LARGE SCALE GENOMIC DNA]</scope>
    <source>
        <strain evidence="11 12">YS-16</strain>
    </source>
</reference>
<organism evidence="11 12">
    <name type="scientific">Chitinophaga pinensis</name>
    <dbReference type="NCBI Taxonomy" id="79329"/>
    <lineage>
        <taxon>Bacteria</taxon>
        <taxon>Pseudomonadati</taxon>
        <taxon>Bacteroidota</taxon>
        <taxon>Chitinophagia</taxon>
        <taxon>Chitinophagales</taxon>
        <taxon>Chitinophagaceae</taxon>
        <taxon>Chitinophaga</taxon>
    </lineage>
</organism>
<sequence>MKVAINGFGRIGRMTLRALQDKKGVEVVAINDLTEIGLLAHLLKYDTSHGKFPGTVTHDDKHLVVNGKKILLLNERAPEKLPWGELGIDVVIESTGRFTQKDLAQQHITAGAGRVLITAPATGNVKTIVAGVNDDLITDEDEILSTASCTTNCIAPVLYLLDKEYGIASGYMSTVHAFTMDQLLQDGPHKDYRRARAATQSIIPTTTGAAKAIGDVLPALKGKMDGFSYRVPVIDGSIADMSLNLVKPASAAEINALFKKHADTDLKGVLEYTEEPLVSADILGNTHSSIVDASLTRTIGNLVKVVAWYDNEVGISNRIAELTVQMAQRLTAAQA</sequence>
<feature type="binding site" evidence="5">
    <location>
        <begin position="148"/>
        <end position="150"/>
    </location>
    <ligand>
        <name>D-glyceraldehyde 3-phosphate</name>
        <dbReference type="ChEBI" id="CHEBI:59776"/>
    </ligand>
</feature>
<dbReference type="FunFam" id="3.40.50.720:FF:000001">
    <property type="entry name" value="Glyceraldehyde-3-phosphate dehydrogenase"/>
    <property type="match status" value="1"/>
</dbReference>
<feature type="site" description="Activates thiol group during catalysis" evidence="7">
    <location>
        <position position="176"/>
    </location>
</feature>
<dbReference type="Gene3D" id="3.40.50.720">
    <property type="entry name" value="NAD(P)-binding Rossmann-like Domain"/>
    <property type="match status" value="1"/>
</dbReference>
<dbReference type="PRINTS" id="PR00078">
    <property type="entry name" value="G3PDHDRGNASE"/>
</dbReference>
<evidence type="ECO:0000256" key="5">
    <source>
        <dbReference type="PIRSR" id="PIRSR000149-2"/>
    </source>
</evidence>
<evidence type="ECO:0000313" key="11">
    <source>
        <dbReference type="EMBL" id="TWV99548.1"/>
    </source>
</evidence>
<dbReference type="InterPro" id="IPR036291">
    <property type="entry name" value="NAD(P)-bd_dom_sf"/>
</dbReference>
<dbReference type="GO" id="GO:0051287">
    <property type="term" value="F:NAD binding"/>
    <property type="evidence" value="ECO:0007669"/>
    <property type="project" value="InterPro"/>
</dbReference>
<gene>
    <name evidence="11" type="primary">gap</name>
    <name evidence="11" type="ORF">FEF09_16290</name>
</gene>
<dbReference type="PROSITE" id="PS00071">
    <property type="entry name" value="GAPDH"/>
    <property type="match status" value="1"/>
</dbReference>
<dbReference type="GO" id="GO:0050661">
    <property type="term" value="F:NADP binding"/>
    <property type="evidence" value="ECO:0007669"/>
    <property type="project" value="InterPro"/>
</dbReference>
<feature type="domain" description="Glyceraldehyde 3-phosphate dehydrogenase NAD(P) binding" evidence="10">
    <location>
        <begin position="1"/>
        <end position="149"/>
    </location>
</feature>
<dbReference type="AlphaFoldDB" id="A0A5C6LUY1"/>
<dbReference type="CDD" id="cd05214">
    <property type="entry name" value="GAPDH_I_N"/>
    <property type="match status" value="1"/>
</dbReference>
<evidence type="ECO:0000313" key="12">
    <source>
        <dbReference type="Proteomes" id="UP000318815"/>
    </source>
</evidence>
<feature type="binding site" evidence="6">
    <location>
        <position position="76"/>
    </location>
    <ligand>
        <name>NAD(+)</name>
        <dbReference type="ChEBI" id="CHEBI:57540"/>
    </ligand>
</feature>
<dbReference type="Gene3D" id="3.30.360.10">
    <property type="entry name" value="Dihydrodipicolinate Reductase, domain 2"/>
    <property type="match status" value="1"/>
</dbReference>
<feature type="binding site" evidence="5">
    <location>
        <position position="230"/>
    </location>
    <ligand>
        <name>D-glyceraldehyde 3-phosphate</name>
        <dbReference type="ChEBI" id="CHEBI:59776"/>
    </ligand>
</feature>
<dbReference type="GO" id="GO:0016620">
    <property type="term" value="F:oxidoreductase activity, acting on the aldehyde or oxo group of donors, NAD or NADP as acceptor"/>
    <property type="evidence" value="ECO:0007669"/>
    <property type="project" value="InterPro"/>
</dbReference>
<evidence type="ECO:0000256" key="9">
    <source>
        <dbReference type="RuleBase" id="RU361160"/>
    </source>
</evidence>
<dbReference type="CDD" id="cd18126">
    <property type="entry name" value="GAPDH_I_C"/>
    <property type="match status" value="1"/>
</dbReference>
<dbReference type="PIRSF" id="PIRSF000149">
    <property type="entry name" value="GAP_DH"/>
    <property type="match status" value="1"/>
</dbReference>
<feature type="binding site" evidence="5">
    <location>
        <position position="179"/>
    </location>
    <ligand>
        <name>D-glyceraldehyde 3-phosphate</name>
        <dbReference type="ChEBI" id="CHEBI:59776"/>
    </ligand>
</feature>
<keyword evidence="6" id="KW-0547">Nucleotide-binding</keyword>
<feature type="active site" description="Nucleophile" evidence="4">
    <location>
        <position position="149"/>
    </location>
</feature>
<dbReference type="SUPFAM" id="SSF55347">
    <property type="entry name" value="Glyceraldehyde-3-phosphate dehydrogenase-like, C-terminal domain"/>
    <property type="match status" value="1"/>
</dbReference>
<feature type="binding site" evidence="5">
    <location>
        <begin position="207"/>
        <end position="208"/>
    </location>
    <ligand>
        <name>D-glyceraldehyde 3-phosphate</name>
        <dbReference type="ChEBI" id="CHEBI:59776"/>
    </ligand>
</feature>
<dbReference type="EMBL" id="VOHS01000015">
    <property type="protein sequence ID" value="TWV99548.1"/>
    <property type="molecule type" value="Genomic_DNA"/>
</dbReference>
<evidence type="ECO:0000256" key="6">
    <source>
        <dbReference type="PIRSR" id="PIRSR000149-3"/>
    </source>
</evidence>
<dbReference type="InterPro" id="IPR020828">
    <property type="entry name" value="GlycerAld_3-P_DH_NAD(P)-bd"/>
</dbReference>
<keyword evidence="12" id="KW-1185">Reference proteome</keyword>
<feature type="binding site" evidence="6">
    <location>
        <position position="118"/>
    </location>
    <ligand>
        <name>NAD(+)</name>
        <dbReference type="ChEBI" id="CHEBI:57540"/>
    </ligand>
</feature>
<feature type="binding site" evidence="6">
    <location>
        <begin position="10"/>
        <end position="11"/>
    </location>
    <ligand>
        <name>NAD(+)</name>
        <dbReference type="ChEBI" id="CHEBI:57540"/>
    </ligand>
</feature>
<dbReference type="GO" id="GO:0006006">
    <property type="term" value="P:glucose metabolic process"/>
    <property type="evidence" value="ECO:0007669"/>
    <property type="project" value="InterPro"/>
</dbReference>
<dbReference type="InterPro" id="IPR006424">
    <property type="entry name" value="Glyceraldehyde-3-P_DH_1"/>
</dbReference>
<evidence type="ECO:0000256" key="3">
    <source>
        <dbReference type="ARBA" id="ARBA00023002"/>
    </source>
</evidence>
<dbReference type="NCBIfam" id="TIGR01534">
    <property type="entry name" value="GAPDH-I"/>
    <property type="match status" value="1"/>
</dbReference>
<dbReference type="EC" id="1.2.1.-" evidence="9"/>
<dbReference type="InterPro" id="IPR020831">
    <property type="entry name" value="GlycerAld/Erythrose_P_DH"/>
</dbReference>